<name>A0A261UII1_9BORD</name>
<gene>
    <name evidence="6" type="ORF">CAL28_17750</name>
</gene>
<dbReference type="Proteomes" id="UP000215767">
    <property type="component" value="Unassembled WGS sequence"/>
</dbReference>
<feature type="transmembrane region" description="Helical" evidence="4">
    <location>
        <begin position="184"/>
        <end position="202"/>
    </location>
</feature>
<dbReference type="InterPro" id="IPR020846">
    <property type="entry name" value="MFS_dom"/>
</dbReference>
<feature type="transmembrane region" description="Helical" evidence="4">
    <location>
        <begin position="382"/>
        <end position="401"/>
    </location>
</feature>
<sequence length="422" mass="44545">MSQRTADSQSRALSAAAPGEPAFADRLDALLLMVMAVACGICVANVYYNQPILELLQRAFPGSVGVVNLVPTATQLGFACGLFFLVPLGDRIDRRKLILGQAAVLVVALACLAAAPNAWSLVIASAVVGISGSVAQQIVPFAAELAAPGRRGQVVGTVMSGVLCGLLLGRAVGGFTGDHWGWRATFWLGALMTAIAWLMLLVKLPHSQPQTQHSYFGLMKSLIGLWREEPLLRRATCIQAALFGSFIGLWTILALRLHEAFGLGADVAGLMGVVGAVGILVAPLAGRVADRRGPHVVIGIGCLIMLLSYPILGLWGSLIGLIVGILLLDIGEQLALISNQHVMYALRPEARSRLNTLFMSGMFAGGATGSWGAGIGWRLGGWRTACIFGGILVLIGFVLHYTGRRGAIRGSLHGAYHERQKS</sequence>
<keyword evidence="7" id="KW-1185">Reference proteome</keyword>
<keyword evidence="2 4" id="KW-1133">Transmembrane helix</keyword>
<organism evidence="6 7">
    <name type="scientific">Bordetella genomosp. 11</name>
    <dbReference type="NCBI Taxonomy" id="1416808"/>
    <lineage>
        <taxon>Bacteria</taxon>
        <taxon>Pseudomonadati</taxon>
        <taxon>Pseudomonadota</taxon>
        <taxon>Betaproteobacteria</taxon>
        <taxon>Burkholderiales</taxon>
        <taxon>Alcaligenaceae</taxon>
        <taxon>Bordetella</taxon>
    </lineage>
</organism>
<evidence type="ECO:0000256" key="3">
    <source>
        <dbReference type="ARBA" id="ARBA00023136"/>
    </source>
</evidence>
<feature type="transmembrane region" description="Helical" evidence="4">
    <location>
        <begin position="29"/>
        <end position="48"/>
    </location>
</feature>
<dbReference type="PANTHER" id="PTHR42910">
    <property type="entry name" value="TRANSPORTER SCO4007-RELATED"/>
    <property type="match status" value="1"/>
</dbReference>
<comment type="caution">
    <text evidence="6">The sequence shown here is derived from an EMBL/GenBank/DDBJ whole genome shotgun (WGS) entry which is preliminary data.</text>
</comment>
<dbReference type="OrthoDB" id="9815356at2"/>
<feature type="transmembrane region" description="Helical" evidence="4">
    <location>
        <begin position="154"/>
        <end position="172"/>
    </location>
</feature>
<keyword evidence="1 4" id="KW-0812">Transmembrane</keyword>
<reference evidence="7" key="1">
    <citation type="submission" date="2017-05" db="EMBL/GenBank/DDBJ databases">
        <title>Complete and WGS of Bordetella genogroups.</title>
        <authorList>
            <person name="Spilker T."/>
            <person name="Lipuma J."/>
        </authorList>
    </citation>
    <scope>NUCLEOTIDE SEQUENCE [LARGE SCALE GENOMIC DNA]</scope>
    <source>
        <strain evidence="7">AU8856</strain>
    </source>
</reference>
<evidence type="ECO:0000313" key="6">
    <source>
        <dbReference type="EMBL" id="OZI61182.1"/>
    </source>
</evidence>
<evidence type="ECO:0000256" key="4">
    <source>
        <dbReference type="SAM" id="Phobius"/>
    </source>
</evidence>
<dbReference type="SUPFAM" id="SSF103473">
    <property type="entry name" value="MFS general substrate transporter"/>
    <property type="match status" value="1"/>
</dbReference>
<feature type="transmembrane region" description="Helical" evidence="4">
    <location>
        <begin position="121"/>
        <end position="142"/>
    </location>
</feature>
<dbReference type="InterPro" id="IPR011701">
    <property type="entry name" value="MFS"/>
</dbReference>
<dbReference type="PANTHER" id="PTHR42910:SF1">
    <property type="entry name" value="MAJOR FACILITATOR SUPERFAMILY (MFS) PROFILE DOMAIN-CONTAINING PROTEIN"/>
    <property type="match status" value="1"/>
</dbReference>
<dbReference type="Pfam" id="PF07690">
    <property type="entry name" value="MFS_1"/>
    <property type="match status" value="1"/>
</dbReference>
<evidence type="ECO:0000259" key="5">
    <source>
        <dbReference type="PROSITE" id="PS50850"/>
    </source>
</evidence>
<accession>A0A261UII1</accession>
<dbReference type="AlphaFoldDB" id="A0A261UII1"/>
<dbReference type="InterPro" id="IPR036259">
    <property type="entry name" value="MFS_trans_sf"/>
</dbReference>
<evidence type="ECO:0000313" key="7">
    <source>
        <dbReference type="Proteomes" id="UP000215767"/>
    </source>
</evidence>
<proteinExistence type="predicted"/>
<dbReference type="CDD" id="cd17324">
    <property type="entry name" value="MFS_NepI_like"/>
    <property type="match status" value="1"/>
</dbReference>
<feature type="transmembrane region" description="Helical" evidence="4">
    <location>
        <begin position="235"/>
        <end position="255"/>
    </location>
</feature>
<protein>
    <submittedName>
        <fullName evidence="6">MFS transporter</fullName>
    </submittedName>
</protein>
<dbReference type="GO" id="GO:0022857">
    <property type="term" value="F:transmembrane transporter activity"/>
    <property type="evidence" value="ECO:0007669"/>
    <property type="project" value="InterPro"/>
</dbReference>
<dbReference type="Gene3D" id="1.20.1250.20">
    <property type="entry name" value="MFS general substrate transporter like domains"/>
    <property type="match status" value="1"/>
</dbReference>
<dbReference type="PROSITE" id="PS50850">
    <property type="entry name" value="MFS"/>
    <property type="match status" value="1"/>
</dbReference>
<feature type="transmembrane region" description="Helical" evidence="4">
    <location>
        <begin position="267"/>
        <end position="286"/>
    </location>
</feature>
<feature type="transmembrane region" description="Helical" evidence="4">
    <location>
        <begin position="60"/>
        <end position="85"/>
    </location>
</feature>
<keyword evidence="3 4" id="KW-0472">Membrane</keyword>
<feature type="transmembrane region" description="Helical" evidence="4">
    <location>
        <begin position="97"/>
        <end position="115"/>
    </location>
</feature>
<dbReference type="EMBL" id="NEVS01000004">
    <property type="protein sequence ID" value="OZI61182.1"/>
    <property type="molecule type" value="Genomic_DNA"/>
</dbReference>
<feature type="domain" description="Major facilitator superfamily (MFS) profile" evidence="5">
    <location>
        <begin position="31"/>
        <end position="408"/>
    </location>
</feature>
<evidence type="ECO:0000256" key="2">
    <source>
        <dbReference type="ARBA" id="ARBA00022989"/>
    </source>
</evidence>
<feature type="transmembrane region" description="Helical" evidence="4">
    <location>
        <begin position="293"/>
        <end position="312"/>
    </location>
</feature>
<evidence type="ECO:0000256" key="1">
    <source>
        <dbReference type="ARBA" id="ARBA00022692"/>
    </source>
</evidence>